<feature type="domain" description="X8" evidence="11">
    <location>
        <begin position="22"/>
        <end position="108"/>
    </location>
</feature>
<evidence type="ECO:0000256" key="2">
    <source>
        <dbReference type="ARBA" id="ARBA00022475"/>
    </source>
</evidence>
<evidence type="ECO:0000256" key="4">
    <source>
        <dbReference type="ARBA" id="ARBA00022729"/>
    </source>
</evidence>
<organism evidence="12 13">
    <name type="scientific">Heracleum sosnowskyi</name>
    <dbReference type="NCBI Taxonomy" id="360622"/>
    <lineage>
        <taxon>Eukaryota</taxon>
        <taxon>Viridiplantae</taxon>
        <taxon>Streptophyta</taxon>
        <taxon>Embryophyta</taxon>
        <taxon>Tracheophyta</taxon>
        <taxon>Spermatophyta</taxon>
        <taxon>Magnoliopsida</taxon>
        <taxon>eudicotyledons</taxon>
        <taxon>Gunneridae</taxon>
        <taxon>Pentapetalae</taxon>
        <taxon>asterids</taxon>
        <taxon>campanulids</taxon>
        <taxon>Apiales</taxon>
        <taxon>Apiaceae</taxon>
        <taxon>Apioideae</taxon>
        <taxon>apioid superclade</taxon>
        <taxon>Tordylieae</taxon>
        <taxon>Tordyliinae</taxon>
        <taxon>Heracleum</taxon>
    </lineage>
</organism>
<keyword evidence="13" id="KW-1185">Reference proteome</keyword>
<feature type="compositionally biased region" description="Gly residues" evidence="9">
    <location>
        <begin position="140"/>
        <end position="149"/>
    </location>
</feature>
<keyword evidence="7" id="KW-0325">Glycoprotein</keyword>
<dbReference type="GO" id="GO:0009506">
    <property type="term" value="C:plasmodesma"/>
    <property type="evidence" value="ECO:0007669"/>
    <property type="project" value="UniProtKB-ARBA"/>
</dbReference>
<feature type="compositionally biased region" description="Gly residues" evidence="9">
    <location>
        <begin position="158"/>
        <end position="186"/>
    </location>
</feature>
<dbReference type="EMBL" id="JAUIZM010000010">
    <property type="protein sequence ID" value="KAK1362002.1"/>
    <property type="molecule type" value="Genomic_DNA"/>
</dbReference>
<dbReference type="Pfam" id="PF07983">
    <property type="entry name" value="X8"/>
    <property type="match status" value="1"/>
</dbReference>
<accession>A0AAD8H6B0</accession>
<feature type="region of interest" description="Disordered" evidence="9">
    <location>
        <begin position="103"/>
        <end position="236"/>
    </location>
</feature>
<dbReference type="AlphaFoldDB" id="A0AAD8H6B0"/>
<comment type="caution">
    <text evidence="12">The sequence shown here is derived from an EMBL/GenBank/DDBJ whole genome shotgun (WGS) entry which is preliminary data.</text>
</comment>
<keyword evidence="4 10" id="KW-0732">Signal</keyword>
<reference evidence="12" key="2">
    <citation type="submission" date="2023-05" db="EMBL/GenBank/DDBJ databases">
        <authorList>
            <person name="Schelkunov M.I."/>
        </authorList>
    </citation>
    <scope>NUCLEOTIDE SEQUENCE</scope>
    <source>
        <strain evidence="12">Hsosn_3</strain>
        <tissue evidence="12">Leaf</tissue>
    </source>
</reference>
<feature type="compositionally biased region" description="Low complexity" evidence="9">
    <location>
        <begin position="207"/>
        <end position="221"/>
    </location>
</feature>
<dbReference type="Proteomes" id="UP001237642">
    <property type="component" value="Unassembled WGS sequence"/>
</dbReference>
<proteinExistence type="predicted"/>
<evidence type="ECO:0000313" key="13">
    <source>
        <dbReference type="Proteomes" id="UP001237642"/>
    </source>
</evidence>
<sequence>MALLLLGLVFLLSMAAQSNEATYCICKDGLSDSVLQKDIDYACGAGADCSAISQGGSCFNPNTVKDHCNYAVNSYFQKKGQAPGTCDFSGTATPSANPPALATNGCVFPSSGSGGTPTTPGTGTPGTGVPGTGTPSTGTPGTGTPGTGTPGTATPGTGTPGTGTPGTGTPGTGTPGTGTPGTGTPGMGTPSTGTPGTGTPGFGNPGTGTPSTTVPGTSPFPGLAPQGGISNPDGSGTASLRQCTHLFYSLTSTLLFSVLFCFKL</sequence>
<gene>
    <name evidence="12" type="ORF">POM88_046476</name>
</gene>
<reference evidence="12" key="1">
    <citation type="submission" date="2023-02" db="EMBL/GenBank/DDBJ databases">
        <title>Genome of toxic invasive species Heracleum sosnowskyi carries increased number of genes despite the absence of recent whole-genome duplications.</title>
        <authorList>
            <person name="Schelkunov M."/>
            <person name="Shtratnikova V."/>
            <person name="Makarenko M."/>
            <person name="Klepikova A."/>
            <person name="Omelchenko D."/>
            <person name="Novikova G."/>
            <person name="Obukhova E."/>
            <person name="Bogdanov V."/>
            <person name="Penin A."/>
            <person name="Logacheva M."/>
        </authorList>
    </citation>
    <scope>NUCLEOTIDE SEQUENCE</scope>
    <source>
        <strain evidence="12">Hsosn_3</strain>
        <tissue evidence="12">Leaf</tissue>
    </source>
</reference>
<keyword evidence="2" id="KW-1003">Cell membrane</keyword>
<evidence type="ECO:0000313" key="12">
    <source>
        <dbReference type="EMBL" id="KAK1362002.1"/>
    </source>
</evidence>
<comment type="subcellular location">
    <subcellularLocation>
        <location evidence="1">Cell membrane</location>
        <topology evidence="1">Lipid-anchor</topology>
        <topology evidence="1">GPI-anchor</topology>
    </subcellularLocation>
</comment>
<dbReference type="PANTHER" id="PTHR31044:SF60">
    <property type="entry name" value="PLASMODESMATA CALLOSE-BINDING PROTEIN 4"/>
    <property type="match status" value="1"/>
</dbReference>
<evidence type="ECO:0000256" key="10">
    <source>
        <dbReference type="SAM" id="SignalP"/>
    </source>
</evidence>
<dbReference type="InterPro" id="IPR044788">
    <property type="entry name" value="X8_dom_prot"/>
</dbReference>
<feature type="signal peptide" evidence="10">
    <location>
        <begin position="1"/>
        <end position="21"/>
    </location>
</feature>
<evidence type="ECO:0000256" key="3">
    <source>
        <dbReference type="ARBA" id="ARBA00022622"/>
    </source>
</evidence>
<keyword evidence="5" id="KW-0472">Membrane</keyword>
<evidence type="ECO:0000256" key="7">
    <source>
        <dbReference type="ARBA" id="ARBA00023180"/>
    </source>
</evidence>
<evidence type="ECO:0000259" key="11">
    <source>
        <dbReference type="SMART" id="SM00768"/>
    </source>
</evidence>
<evidence type="ECO:0000256" key="9">
    <source>
        <dbReference type="SAM" id="MobiDB-lite"/>
    </source>
</evidence>
<keyword evidence="6" id="KW-1015">Disulfide bond</keyword>
<evidence type="ECO:0000256" key="5">
    <source>
        <dbReference type="ARBA" id="ARBA00023136"/>
    </source>
</evidence>
<name>A0AAD8H6B0_9APIA</name>
<evidence type="ECO:0000256" key="1">
    <source>
        <dbReference type="ARBA" id="ARBA00004609"/>
    </source>
</evidence>
<dbReference type="GO" id="GO:0098552">
    <property type="term" value="C:side of membrane"/>
    <property type="evidence" value="ECO:0007669"/>
    <property type="project" value="UniProtKB-KW"/>
</dbReference>
<dbReference type="FunFam" id="1.20.58.1040:FF:000001">
    <property type="entry name" value="Glucan endo-1,3-beta-glucosidase 4"/>
    <property type="match status" value="1"/>
</dbReference>
<keyword evidence="3" id="KW-0336">GPI-anchor</keyword>
<keyword evidence="8" id="KW-0449">Lipoprotein</keyword>
<dbReference type="InterPro" id="IPR012946">
    <property type="entry name" value="X8"/>
</dbReference>
<feature type="compositionally biased region" description="Gly residues" evidence="9">
    <location>
        <begin position="195"/>
        <end position="206"/>
    </location>
</feature>
<dbReference type="GO" id="GO:0005886">
    <property type="term" value="C:plasma membrane"/>
    <property type="evidence" value="ECO:0007669"/>
    <property type="project" value="UniProtKB-SubCell"/>
</dbReference>
<dbReference type="Gene3D" id="1.20.58.1040">
    <property type="match status" value="1"/>
</dbReference>
<feature type="chain" id="PRO_5042114772" evidence="10">
    <location>
        <begin position="22"/>
        <end position="264"/>
    </location>
</feature>
<evidence type="ECO:0000256" key="8">
    <source>
        <dbReference type="ARBA" id="ARBA00023288"/>
    </source>
</evidence>
<evidence type="ECO:0000256" key="6">
    <source>
        <dbReference type="ARBA" id="ARBA00023157"/>
    </source>
</evidence>
<dbReference type="SMART" id="SM00768">
    <property type="entry name" value="X8"/>
    <property type="match status" value="1"/>
</dbReference>
<dbReference type="PANTHER" id="PTHR31044">
    <property type="entry name" value="BETA-1,3 GLUCANASE"/>
    <property type="match status" value="1"/>
</dbReference>
<protein>
    <submittedName>
        <fullName evidence="12">PLASMODESMATA CALLOSE-BINDING PROTEIN 3</fullName>
    </submittedName>
</protein>